<accession>A0AAU9J4B6</accession>
<sequence length="334" mass="38564">MDKHQTPDLLSSQPLRLLANHVHDLRRLWFAEHEQNKRLKAALLEAKEILMNEAKENSVNELISHIEKEIKNPKSLNTSFQTCTEASFSFNRKSPMLCYTLNSLKKSRLSSSFHRILCESKVKKVKDHAISLLSEVYSRMKAKKLSSFLKGAYKSRIQHSFIKIQYTLWPNKDPLITEEKPKDYKIHEKAFSDASAKLSSFLEKHEKNYYNYSLERIKEKWETRLVIEEGIDILVPIVTRISKPIKNLVFNSIKNSMPIIAPSKIDENSSNLLCSEDLALTLPSKSSTPFEAIKDSSNKENENFLLSQNFRKKGLKRVNINIPQLAATHCLYNN</sequence>
<evidence type="ECO:0000313" key="2">
    <source>
        <dbReference type="Proteomes" id="UP001162131"/>
    </source>
</evidence>
<dbReference type="Proteomes" id="UP001162131">
    <property type="component" value="Unassembled WGS sequence"/>
</dbReference>
<keyword evidence="2" id="KW-1185">Reference proteome</keyword>
<comment type="caution">
    <text evidence="1">The sequence shown here is derived from an EMBL/GenBank/DDBJ whole genome shotgun (WGS) entry which is preliminary data.</text>
</comment>
<name>A0AAU9J4B6_9CILI</name>
<gene>
    <name evidence="1" type="ORF">BSTOLATCC_MIC29651</name>
</gene>
<protein>
    <submittedName>
        <fullName evidence="1">Uncharacterized protein</fullName>
    </submittedName>
</protein>
<dbReference type="AlphaFoldDB" id="A0AAU9J4B6"/>
<organism evidence="1 2">
    <name type="scientific">Blepharisma stoltei</name>
    <dbReference type="NCBI Taxonomy" id="1481888"/>
    <lineage>
        <taxon>Eukaryota</taxon>
        <taxon>Sar</taxon>
        <taxon>Alveolata</taxon>
        <taxon>Ciliophora</taxon>
        <taxon>Postciliodesmatophora</taxon>
        <taxon>Heterotrichea</taxon>
        <taxon>Heterotrichida</taxon>
        <taxon>Blepharismidae</taxon>
        <taxon>Blepharisma</taxon>
    </lineage>
</organism>
<proteinExistence type="predicted"/>
<reference evidence="1" key="1">
    <citation type="submission" date="2021-09" db="EMBL/GenBank/DDBJ databases">
        <authorList>
            <consortium name="AG Swart"/>
            <person name="Singh M."/>
            <person name="Singh A."/>
            <person name="Seah K."/>
            <person name="Emmerich C."/>
        </authorList>
    </citation>
    <scope>NUCLEOTIDE SEQUENCE</scope>
    <source>
        <strain evidence="1">ATCC30299</strain>
    </source>
</reference>
<evidence type="ECO:0000313" key="1">
    <source>
        <dbReference type="EMBL" id="CAG9321740.1"/>
    </source>
</evidence>
<dbReference type="EMBL" id="CAJZBQ010000029">
    <property type="protein sequence ID" value="CAG9321740.1"/>
    <property type="molecule type" value="Genomic_DNA"/>
</dbReference>